<evidence type="ECO:0000256" key="1">
    <source>
        <dbReference type="ARBA" id="ARBA00001933"/>
    </source>
</evidence>
<name>A0A0F9F4A8_9ZZZZ</name>
<dbReference type="AlphaFoldDB" id="A0A0F9F4A8"/>
<dbReference type="NCBIfam" id="NF005729">
    <property type="entry name" value="PRK07546.1-3"/>
    <property type="match status" value="1"/>
</dbReference>
<dbReference type="InterPro" id="IPR018300">
    <property type="entry name" value="Aminotrans_IV_CS"/>
</dbReference>
<evidence type="ECO:0000313" key="4">
    <source>
        <dbReference type="EMBL" id="KKL52085.1"/>
    </source>
</evidence>
<dbReference type="EMBL" id="LAZR01032015">
    <property type="protein sequence ID" value="KKL52085.1"/>
    <property type="molecule type" value="Genomic_DNA"/>
</dbReference>
<dbReference type="Gene3D" id="3.20.10.10">
    <property type="entry name" value="D-amino Acid Aminotransferase, subunit A, domain 2"/>
    <property type="match status" value="1"/>
</dbReference>
<evidence type="ECO:0008006" key="5">
    <source>
        <dbReference type="Google" id="ProtNLM"/>
    </source>
</evidence>
<dbReference type="InterPro" id="IPR036038">
    <property type="entry name" value="Aminotransferase-like"/>
</dbReference>
<reference evidence="4" key="1">
    <citation type="journal article" date="2015" name="Nature">
        <title>Complex archaea that bridge the gap between prokaryotes and eukaryotes.</title>
        <authorList>
            <person name="Spang A."/>
            <person name="Saw J.H."/>
            <person name="Jorgensen S.L."/>
            <person name="Zaremba-Niedzwiedzka K."/>
            <person name="Martijn J."/>
            <person name="Lind A.E."/>
            <person name="van Eijk R."/>
            <person name="Schleper C."/>
            <person name="Guy L."/>
            <person name="Ettema T.J."/>
        </authorList>
    </citation>
    <scope>NUCLEOTIDE SEQUENCE</scope>
</reference>
<dbReference type="Pfam" id="PF01063">
    <property type="entry name" value="Aminotran_4"/>
    <property type="match status" value="1"/>
</dbReference>
<organism evidence="4">
    <name type="scientific">marine sediment metagenome</name>
    <dbReference type="NCBI Taxonomy" id="412755"/>
    <lineage>
        <taxon>unclassified sequences</taxon>
        <taxon>metagenomes</taxon>
        <taxon>ecological metagenomes</taxon>
    </lineage>
</organism>
<accession>A0A0F9F4A8</accession>
<dbReference type="SUPFAM" id="SSF56752">
    <property type="entry name" value="D-aminoacid aminotransferase-like PLP-dependent enzymes"/>
    <property type="match status" value="1"/>
</dbReference>
<protein>
    <recommendedName>
        <fullName evidence="5">Branched-chain-amino-acid aminotransferase</fullName>
    </recommendedName>
</protein>
<dbReference type="InterPro" id="IPR043131">
    <property type="entry name" value="BCAT-like_N"/>
</dbReference>
<gene>
    <name evidence="4" type="ORF">LCGC14_2289020</name>
</gene>
<comment type="cofactor">
    <cofactor evidence="1">
        <name>pyridoxal 5'-phosphate</name>
        <dbReference type="ChEBI" id="CHEBI:597326"/>
    </cofactor>
</comment>
<keyword evidence="3" id="KW-0663">Pyridoxal phosphate</keyword>
<dbReference type="InterPro" id="IPR043132">
    <property type="entry name" value="BCAT-like_C"/>
</dbReference>
<comment type="similarity">
    <text evidence="2">Belongs to the class-IV pyridoxal-phosphate-dependent aminotransferase family.</text>
</comment>
<comment type="caution">
    <text evidence="4">The sequence shown here is derived from an EMBL/GenBank/DDBJ whole genome shotgun (WGS) entry which is preliminary data.</text>
</comment>
<dbReference type="PROSITE" id="PS00770">
    <property type="entry name" value="AA_TRANSFER_CLASS_4"/>
    <property type="match status" value="1"/>
</dbReference>
<dbReference type="GO" id="GO:0003824">
    <property type="term" value="F:catalytic activity"/>
    <property type="evidence" value="ECO:0007669"/>
    <property type="project" value="InterPro"/>
</dbReference>
<sequence>MEKPFRAALIAPPGLQIIETLRHDAGEGPVRGDLHLERLRRTCARLGFAYSGDAVMAALSRVPRDTVRRVRLTVDAAGRVAMTSTPLGANAALWRVALSPVRLSSQDPWLALKTTQRAIYDTARASLPRGLDERVFLNERDELCEGTITNLFLVRDGTLLTPAAQSGLLPGVLRASLLAEGRAREAVLTLRDLRAATARNGLFMGNSARGLIRASLIG</sequence>
<evidence type="ECO:0000256" key="2">
    <source>
        <dbReference type="ARBA" id="ARBA00009320"/>
    </source>
</evidence>
<dbReference type="Gene3D" id="3.30.470.10">
    <property type="match status" value="1"/>
</dbReference>
<proteinExistence type="inferred from homology"/>
<evidence type="ECO:0000256" key="3">
    <source>
        <dbReference type="ARBA" id="ARBA00022898"/>
    </source>
</evidence>
<dbReference type="InterPro" id="IPR001544">
    <property type="entry name" value="Aminotrans_IV"/>
</dbReference>